<dbReference type="EMBL" id="KE344032">
    <property type="protein sequence ID" value="EXB51142.1"/>
    <property type="molecule type" value="Genomic_DNA"/>
</dbReference>
<sequence>MEVTLNGRPNMRCVGGGKLRLVKSSVDEIRSRTSWLEVARSRYGQICAGRLWSEDAKFGGPEAWSKEAHRSVMGSLLRDAGFGKGWSPRQIFGYDVDR</sequence>
<keyword evidence="2" id="KW-1185">Reference proteome</keyword>
<reference evidence="2" key="1">
    <citation type="submission" date="2013-01" db="EMBL/GenBank/DDBJ databases">
        <title>Draft Genome Sequence of a Mulberry Tree, Morus notabilis C.K. Schneid.</title>
        <authorList>
            <person name="He N."/>
            <person name="Zhao S."/>
        </authorList>
    </citation>
    <scope>NUCLEOTIDE SEQUENCE</scope>
</reference>
<evidence type="ECO:0000313" key="1">
    <source>
        <dbReference type="EMBL" id="EXB51142.1"/>
    </source>
</evidence>
<protein>
    <submittedName>
        <fullName evidence="1">Uncharacterized protein</fullName>
    </submittedName>
</protein>
<gene>
    <name evidence="1" type="ORF">L484_009106</name>
</gene>
<dbReference type="AlphaFoldDB" id="W9QYP7"/>
<dbReference type="Proteomes" id="UP000030645">
    <property type="component" value="Unassembled WGS sequence"/>
</dbReference>
<proteinExistence type="predicted"/>
<accession>W9QYP7</accession>
<organism evidence="1 2">
    <name type="scientific">Morus notabilis</name>
    <dbReference type="NCBI Taxonomy" id="981085"/>
    <lineage>
        <taxon>Eukaryota</taxon>
        <taxon>Viridiplantae</taxon>
        <taxon>Streptophyta</taxon>
        <taxon>Embryophyta</taxon>
        <taxon>Tracheophyta</taxon>
        <taxon>Spermatophyta</taxon>
        <taxon>Magnoliopsida</taxon>
        <taxon>eudicotyledons</taxon>
        <taxon>Gunneridae</taxon>
        <taxon>Pentapetalae</taxon>
        <taxon>rosids</taxon>
        <taxon>fabids</taxon>
        <taxon>Rosales</taxon>
        <taxon>Moraceae</taxon>
        <taxon>Moreae</taxon>
        <taxon>Morus</taxon>
    </lineage>
</organism>
<evidence type="ECO:0000313" key="2">
    <source>
        <dbReference type="Proteomes" id="UP000030645"/>
    </source>
</evidence>
<name>W9QYP7_9ROSA</name>